<dbReference type="OrthoDB" id="3055740at2759"/>
<accession>A0A0D0CTN5</accession>
<dbReference type="EMBL" id="KN834781">
    <property type="protein sequence ID" value="KIK59123.1"/>
    <property type="molecule type" value="Genomic_DNA"/>
</dbReference>
<name>A0A0D0CTN5_9AGAR</name>
<sequence length="185" mass="20875">MPSSSSSAITSYSSSSSTKCLQLKNKRLQCENVLLQARFAQAIEDNAQLAEQCDAADAHAIIAGQQFSVYKYRFNKKTKKKEASKWVQTSEWVLTSKSGEKEIREKNTKKVQAQNEKVQKKRNANDLQFSGNIKQLNKSDLIDIAFSLKISYKGASKNVLCVPLNAHFEANQDLKKHPHYVSLFE</sequence>
<dbReference type="Proteomes" id="UP000053593">
    <property type="component" value="Unassembled WGS sequence"/>
</dbReference>
<dbReference type="AlphaFoldDB" id="A0A0D0CTN5"/>
<reference evidence="1 2" key="1">
    <citation type="submission" date="2014-04" db="EMBL/GenBank/DDBJ databases">
        <title>Evolutionary Origins and Diversification of the Mycorrhizal Mutualists.</title>
        <authorList>
            <consortium name="DOE Joint Genome Institute"/>
            <consortium name="Mycorrhizal Genomics Consortium"/>
            <person name="Kohler A."/>
            <person name="Kuo A."/>
            <person name="Nagy L.G."/>
            <person name="Floudas D."/>
            <person name="Copeland A."/>
            <person name="Barry K.W."/>
            <person name="Cichocki N."/>
            <person name="Veneault-Fourrey C."/>
            <person name="LaButti K."/>
            <person name="Lindquist E.A."/>
            <person name="Lipzen A."/>
            <person name="Lundell T."/>
            <person name="Morin E."/>
            <person name="Murat C."/>
            <person name="Riley R."/>
            <person name="Ohm R."/>
            <person name="Sun H."/>
            <person name="Tunlid A."/>
            <person name="Henrissat B."/>
            <person name="Grigoriev I.V."/>
            <person name="Hibbett D.S."/>
            <person name="Martin F."/>
        </authorList>
    </citation>
    <scope>NUCLEOTIDE SEQUENCE [LARGE SCALE GENOMIC DNA]</scope>
    <source>
        <strain evidence="1 2">FD-317 M1</strain>
    </source>
</reference>
<proteinExistence type="predicted"/>
<keyword evidence="2" id="KW-1185">Reference proteome</keyword>
<evidence type="ECO:0000313" key="2">
    <source>
        <dbReference type="Proteomes" id="UP000053593"/>
    </source>
</evidence>
<gene>
    <name evidence="1" type="ORF">GYMLUDRAFT_245554</name>
</gene>
<organism evidence="1 2">
    <name type="scientific">Collybiopsis luxurians FD-317 M1</name>
    <dbReference type="NCBI Taxonomy" id="944289"/>
    <lineage>
        <taxon>Eukaryota</taxon>
        <taxon>Fungi</taxon>
        <taxon>Dikarya</taxon>
        <taxon>Basidiomycota</taxon>
        <taxon>Agaricomycotina</taxon>
        <taxon>Agaricomycetes</taxon>
        <taxon>Agaricomycetidae</taxon>
        <taxon>Agaricales</taxon>
        <taxon>Marasmiineae</taxon>
        <taxon>Omphalotaceae</taxon>
        <taxon>Collybiopsis</taxon>
        <taxon>Collybiopsis luxurians</taxon>
    </lineage>
</organism>
<evidence type="ECO:0000313" key="1">
    <source>
        <dbReference type="EMBL" id="KIK59123.1"/>
    </source>
</evidence>
<protein>
    <submittedName>
        <fullName evidence="1">Uncharacterized protein</fullName>
    </submittedName>
</protein>
<dbReference type="HOGENOM" id="CLU_1461476_0_0_1"/>